<dbReference type="InterPro" id="IPR036884">
    <property type="entry name" value="2Fe-2S-bd_dom_sf"/>
</dbReference>
<dbReference type="InterPro" id="IPR002888">
    <property type="entry name" value="2Fe-2S-bd"/>
</dbReference>
<dbReference type="InterPro" id="IPR014307">
    <property type="entry name" value="Xanthine_DH_ssu"/>
</dbReference>
<dbReference type="InterPro" id="IPR016166">
    <property type="entry name" value="FAD-bd_PCMH"/>
</dbReference>
<dbReference type="InterPro" id="IPR005107">
    <property type="entry name" value="CO_DH_flav_C"/>
</dbReference>
<dbReference type="InterPro" id="IPR016169">
    <property type="entry name" value="FAD-bd_PCMH_sub2"/>
</dbReference>
<dbReference type="EC" id="1.17.1.4" evidence="8"/>
<dbReference type="EMBL" id="QYUL01000002">
    <property type="protein sequence ID" value="RJF81215.1"/>
    <property type="molecule type" value="Genomic_DNA"/>
</dbReference>
<accession>A0A418VVP1</accession>
<name>A0A418VVP1_9PROT</name>
<dbReference type="SMART" id="SM01092">
    <property type="entry name" value="CO_deh_flav_C"/>
    <property type="match status" value="1"/>
</dbReference>
<dbReference type="AlphaFoldDB" id="A0A418VVP1"/>
<dbReference type="InterPro" id="IPR001041">
    <property type="entry name" value="2Fe-2S_ferredoxin-type"/>
</dbReference>
<keyword evidence="5" id="KW-0408">Iron</keyword>
<reference evidence="8 9" key="1">
    <citation type="submission" date="2018-09" db="EMBL/GenBank/DDBJ databases">
        <authorList>
            <person name="Zhu H."/>
        </authorList>
    </citation>
    <scope>NUCLEOTIDE SEQUENCE [LARGE SCALE GENOMIC DNA]</scope>
    <source>
        <strain evidence="8 9">K2W22B-5</strain>
    </source>
</reference>
<dbReference type="SUPFAM" id="SSF56176">
    <property type="entry name" value="FAD-binding/transporter-associated domain-like"/>
    <property type="match status" value="1"/>
</dbReference>
<dbReference type="Gene3D" id="3.30.390.50">
    <property type="entry name" value="CO dehydrogenase flavoprotein, C-terminal domain"/>
    <property type="match status" value="1"/>
</dbReference>
<dbReference type="Gene3D" id="3.30.43.10">
    <property type="entry name" value="Uridine Diphospho-n-acetylenolpyruvylglucosamine Reductase, domain 2"/>
    <property type="match status" value="1"/>
</dbReference>
<dbReference type="InterPro" id="IPR036683">
    <property type="entry name" value="CO_DH_flav_C_dom_sf"/>
</dbReference>
<dbReference type="InterPro" id="IPR012675">
    <property type="entry name" value="Beta-grasp_dom_sf"/>
</dbReference>
<dbReference type="InterPro" id="IPR012175">
    <property type="entry name" value="Xanth_DH_ssu_bac"/>
</dbReference>
<evidence type="ECO:0000313" key="8">
    <source>
        <dbReference type="EMBL" id="RJF81215.1"/>
    </source>
</evidence>
<evidence type="ECO:0000256" key="5">
    <source>
        <dbReference type="ARBA" id="ARBA00023004"/>
    </source>
</evidence>
<dbReference type="InterPro" id="IPR002346">
    <property type="entry name" value="Mopterin_DH_FAD-bd"/>
</dbReference>
<dbReference type="Gene3D" id="1.10.150.120">
    <property type="entry name" value="[2Fe-2S]-binding domain"/>
    <property type="match status" value="1"/>
</dbReference>
<dbReference type="InterPro" id="IPR006058">
    <property type="entry name" value="2Fe2S_fd_BS"/>
</dbReference>
<dbReference type="GO" id="GO:0071949">
    <property type="term" value="F:FAD binding"/>
    <property type="evidence" value="ECO:0007669"/>
    <property type="project" value="InterPro"/>
</dbReference>
<dbReference type="SUPFAM" id="SSF55447">
    <property type="entry name" value="CO dehydrogenase flavoprotein C-terminal domain-like"/>
    <property type="match status" value="1"/>
</dbReference>
<keyword evidence="9" id="KW-1185">Reference proteome</keyword>
<keyword evidence="2" id="KW-0479">Metal-binding</keyword>
<dbReference type="GO" id="GO:0051537">
    <property type="term" value="F:2 iron, 2 sulfur cluster binding"/>
    <property type="evidence" value="ECO:0007669"/>
    <property type="project" value="InterPro"/>
</dbReference>
<dbReference type="InterPro" id="IPR016208">
    <property type="entry name" value="Ald_Oxase/xanthine_DH-like"/>
</dbReference>
<dbReference type="Gene3D" id="3.30.465.10">
    <property type="match status" value="1"/>
</dbReference>
<dbReference type="PROSITE" id="PS00197">
    <property type="entry name" value="2FE2S_FER_1"/>
    <property type="match status" value="1"/>
</dbReference>
<dbReference type="PANTHER" id="PTHR45444">
    <property type="entry name" value="XANTHINE DEHYDROGENASE"/>
    <property type="match status" value="1"/>
</dbReference>
<dbReference type="OrthoDB" id="9792018at2"/>
<evidence type="ECO:0000256" key="4">
    <source>
        <dbReference type="ARBA" id="ARBA00023002"/>
    </source>
</evidence>
<dbReference type="Pfam" id="PF03450">
    <property type="entry name" value="CO_deh_flav_C"/>
    <property type="match status" value="1"/>
</dbReference>
<dbReference type="SUPFAM" id="SSF54292">
    <property type="entry name" value="2Fe-2S ferredoxin-like"/>
    <property type="match status" value="1"/>
</dbReference>
<feature type="domain" description="FAD-binding PCMH-type" evidence="7">
    <location>
        <begin position="193"/>
        <end position="366"/>
    </location>
</feature>
<keyword evidence="1" id="KW-0285">Flavoprotein</keyword>
<dbReference type="PIRSF" id="PIRSF036557">
    <property type="entry name" value="XdhA_RC"/>
    <property type="match status" value="1"/>
</dbReference>
<dbReference type="Proteomes" id="UP000283458">
    <property type="component" value="Unassembled WGS sequence"/>
</dbReference>
<dbReference type="Pfam" id="PF00941">
    <property type="entry name" value="FAD_binding_5"/>
    <property type="match status" value="1"/>
</dbReference>
<dbReference type="GO" id="GO:0004854">
    <property type="term" value="F:xanthine dehydrogenase activity"/>
    <property type="evidence" value="ECO:0007669"/>
    <property type="project" value="UniProtKB-EC"/>
</dbReference>
<dbReference type="PROSITE" id="PS51387">
    <property type="entry name" value="FAD_PCMH"/>
    <property type="match status" value="1"/>
</dbReference>
<proteinExistence type="predicted"/>
<comment type="caution">
    <text evidence="8">The sequence shown here is derived from an EMBL/GenBank/DDBJ whole genome shotgun (WGS) entry which is preliminary data.</text>
</comment>
<evidence type="ECO:0000256" key="2">
    <source>
        <dbReference type="ARBA" id="ARBA00022723"/>
    </source>
</evidence>
<dbReference type="Pfam" id="PF01799">
    <property type="entry name" value="Fer2_2"/>
    <property type="match status" value="1"/>
</dbReference>
<feature type="domain" description="2Fe-2S ferredoxin-type" evidence="6">
    <location>
        <begin position="3"/>
        <end position="89"/>
    </location>
</feature>
<evidence type="ECO:0000256" key="1">
    <source>
        <dbReference type="ARBA" id="ARBA00022630"/>
    </source>
</evidence>
<dbReference type="SUPFAM" id="SSF47741">
    <property type="entry name" value="CO dehydrogenase ISP C-domain like"/>
    <property type="match status" value="1"/>
</dbReference>
<dbReference type="GO" id="GO:0005506">
    <property type="term" value="F:iron ion binding"/>
    <property type="evidence" value="ECO:0007669"/>
    <property type="project" value="InterPro"/>
</dbReference>
<keyword evidence="3" id="KW-0274">FAD</keyword>
<dbReference type="Pfam" id="PF00111">
    <property type="entry name" value="Fer2"/>
    <property type="match status" value="1"/>
</dbReference>
<evidence type="ECO:0000259" key="6">
    <source>
        <dbReference type="PROSITE" id="PS51085"/>
    </source>
</evidence>
<dbReference type="Gene3D" id="3.10.20.30">
    <property type="match status" value="1"/>
</dbReference>
<dbReference type="InterPro" id="IPR016167">
    <property type="entry name" value="FAD-bd_PCMH_sub1"/>
</dbReference>
<dbReference type="InterPro" id="IPR036318">
    <property type="entry name" value="FAD-bd_PCMH-like_sf"/>
</dbReference>
<gene>
    <name evidence="8" type="primary">xdhA</name>
    <name evidence="8" type="ORF">D3877_13525</name>
</gene>
<protein>
    <submittedName>
        <fullName evidence="8">Xanthine dehydrogenase small subunit</fullName>
        <ecNumber evidence="8">1.17.1.4</ecNumber>
    </submittedName>
</protein>
<organism evidence="8 9">
    <name type="scientific">Azospirillum cavernae</name>
    <dbReference type="NCBI Taxonomy" id="2320860"/>
    <lineage>
        <taxon>Bacteria</taxon>
        <taxon>Pseudomonadati</taxon>
        <taxon>Pseudomonadota</taxon>
        <taxon>Alphaproteobacteria</taxon>
        <taxon>Rhodospirillales</taxon>
        <taxon>Azospirillaceae</taxon>
        <taxon>Azospirillum</taxon>
    </lineage>
</organism>
<dbReference type="PROSITE" id="PS51085">
    <property type="entry name" value="2FE2S_FER_2"/>
    <property type="match status" value="1"/>
</dbReference>
<evidence type="ECO:0000256" key="3">
    <source>
        <dbReference type="ARBA" id="ARBA00022827"/>
    </source>
</evidence>
<evidence type="ECO:0000259" key="7">
    <source>
        <dbReference type="PROSITE" id="PS51387"/>
    </source>
</evidence>
<dbReference type="PANTHER" id="PTHR45444:SF3">
    <property type="entry name" value="XANTHINE DEHYDROGENASE"/>
    <property type="match status" value="1"/>
</dbReference>
<evidence type="ECO:0000313" key="9">
    <source>
        <dbReference type="Proteomes" id="UP000283458"/>
    </source>
</evidence>
<dbReference type="InterPro" id="IPR036010">
    <property type="entry name" value="2Fe-2S_ferredoxin-like_sf"/>
</dbReference>
<dbReference type="RefSeq" id="WP_119831307.1">
    <property type="nucleotide sequence ID" value="NZ_QYUL01000002.1"/>
</dbReference>
<dbReference type="NCBIfam" id="TIGR02963">
    <property type="entry name" value="xanthine_xdhA"/>
    <property type="match status" value="1"/>
</dbReference>
<sequence length="491" mass="53049">MRESLRFYLGDELREIRDVDPTLTVLDWLRLDQRRTGTKEGCAEGDCGACTVVVGRLDSDGALRYEAVNACIRFLATLDGCQLLTVEHLRGPDGALHPAQQAMVDCHGSQCGFCTPGFVLSLFALYLNEDRPGSERINDALAGNLCRCTGYEPIVQAARRMYELGDRAADRFADRAATAARLAALADADCLSVGAAGRRFLAPATADQFADLYAANPDATIVAGATDVGLWVTKFQRVLATVLYTGRVQELRRVVDRGDALEIGAGVTYRDAAAPIAALYPDFGELIRRIGAEQVRNVGTIGGNIANGSPIGDSPPALIALGASIRLRRGSERRVLPLEDFFLAYGQQDRRPGEFVEAILLPKPQPGERFRAYKIAKRFDQDISAVCGAFRLRLDADGRVADLRAAFGGMAGTPKRASGTEAALIGLPWTEANVRAAMTALRGDFTPLSDWRASAAYRSEVAANLLLKLYVETTDPDADTRLVGDRRLAHA</sequence>
<keyword evidence="4 8" id="KW-0560">Oxidoreductase</keyword>